<dbReference type="GO" id="GO:0004553">
    <property type="term" value="F:hydrolase activity, hydrolyzing O-glycosyl compounds"/>
    <property type="evidence" value="ECO:0007669"/>
    <property type="project" value="InterPro"/>
</dbReference>
<feature type="domain" description="G5" evidence="2">
    <location>
        <begin position="47"/>
        <end position="126"/>
    </location>
</feature>
<dbReference type="PANTHER" id="PTHR39160">
    <property type="entry name" value="CELL WALL-BINDING PROTEIN YOCH"/>
    <property type="match status" value="1"/>
</dbReference>
<comment type="caution">
    <text evidence="3">The sequence shown here is derived from an EMBL/GenBank/DDBJ whole genome shotgun (WGS) entry which is preliminary data.</text>
</comment>
<organism evidence="3 4">
    <name type="scientific">Candidatus Daviesbacteria bacterium RIFCSPHIGHO2_02_FULL_43_12</name>
    <dbReference type="NCBI Taxonomy" id="1797776"/>
    <lineage>
        <taxon>Bacteria</taxon>
        <taxon>Candidatus Daviesiibacteriota</taxon>
    </lineage>
</organism>
<dbReference type="InterPro" id="IPR051933">
    <property type="entry name" value="Resuscitation_pf_RpfB"/>
</dbReference>
<evidence type="ECO:0000313" key="3">
    <source>
        <dbReference type="EMBL" id="OGE40020.1"/>
    </source>
</evidence>
<dbReference type="Pfam" id="PF07501">
    <property type="entry name" value="G5"/>
    <property type="match status" value="1"/>
</dbReference>
<dbReference type="SMART" id="SM01208">
    <property type="entry name" value="G5"/>
    <property type="match status" value="1"/>
</dbReference>
<dbReference type="GO" id="GO:0019867">
    <property type="term" value="C:outer membrane"/>
    <property type="evidence" value="ECO:0007669"/>
    <property type="project" value="InterPro"/>
</dbReference>
<dbReference type="InterPro" id="IPR010611">
    <property type="entry name" value="3D_dom"/>
</dbReference>
<gene>
    <name evidence="3" type="ORF">A3D25_04430</name>
</gene>
<name>A0A1F5KGT1_9BACT</name>
<dbReference type="PROSITE" id="PS51109">
    <property type="entry name" value="G5"/>
    <property type="match status" value="1"/>
</dbReference>
<reference evidence="3 4" key="1">
    <citation type="journal article" date="2016" name="Nat. Commun.">
        <title>Thousands of microbial genomes shed light on interconnected biogeochemical processes in an aquifer system.</title>
        <authorList>
            <person name="Anantharaman K."/>
            <person name="Brown C.T."/>
            <person name="Hug L.A."/>
            <person name="Sharon I."/>
            <person name="Castelle C.J."/>
            <person name="Probst A.J."/>
            <person name="Thomas B.C."/>
            <person name="Singh A."/>
            <person name="Wilkins M.J."/>
            <person name="Karaoz U."/>
            <person name="Brodie E.L."/>
            <person name="Williams K.H."/>
            <person name="Hubbard S.S."/>
            <person name="Banfield J.F."/>
        </authorList>
    </citation>
    <scope>NUCLEOTIDE SEQUENCE [LARGE SCALE GENOMIC DNA]</scope>
</reference>
<dbReference type="CDD" id="cd22786">
    <property type="entry name" value="DPBB_YuiC-like"/>
    <property type="match status" value="1"/>
</dbReference>
<accession>A0A1F5KGT1</accession>
<dbReference type="EMBL" id="MFDD01000014">
    <property type="protein sequence ID" value="OGE40020.1"/>
    <property type="molecule type" value="Genomic_DNA"/>
</dbReference>
<keyword evidence="1" id="KW-0732">Signal</keyword>
<sequence>MTSLLAGILLIGLTLLSINQTLPVPRVSAQEIAPVETLTLPQPIETKTEFSTKLMTEVISIDKPIQTQDDPEKEVGEETVLNDGADGKLTKVIRVTYHLDQEYERELISSETIAPKPKVISKGTKIVWRTLETVEGPIRYWRKIRVWATHYDSHCLGCNDWTAIGMRQGKGVIAVDPKVIKLRSQVYIPGYGKAVAGDTGGAIKGNIIDLGFEDARTAGWSARFVDIYLL</sequence>
<evidence type="ECO:0000256" key="1">
    <source>
        <dbReference type="ARBA" id="ARBA00022729"/>
    </source>
</evidence>
<dbReference type="Proteomes" id="UP000177328">
    <property type="component" value="Unassembled WGS sequence"/>
</dbReference>
<proteinExistence type="predicted"/>
<dbReference type="Pfam" id="PF06725">
    <property type="entry name" value="3D"/>
    <property type="match status" value="1"/>
</dbReference>
<dbReference type="PANTHER" id="PTHR39160:SF4">
    <property type="entry name" value="RESUSCITATION-PROMOTING FACTOR RPFB"/>
    <property type="match status" value="1"/>
</dbReference>
<dbReference type="AlphaFoldDB" id="A0A1F5KGT1"/>
<protein>
    <recommendedName>
        <fullName evidence="2">G5 domain-containing protein</fullName>
    </recommendedName>
</protein>
<dbReference type="GO" id="GO:0009254">
    <property type="term" value="P:peptidoglycan turnover"/>
    <property type="evidence" value="ECO:0007669"/>
    <property type="project" value="InterPro"/>
</dbReference>
<dbReference type="Gene3D" id="2.40.40.10">
    <property type="entry name" value="RlpA-like domain"/>
    <property type="match status" value="1"/>
</dbReference>
<dbReference type="InterPro" id="IPR011098">
    <property type="entry name" value="G5_dom"/>
</dbReference>
<dbReference type="Gene3D" id="2.20.230.10">
    <property type="entry name" value="Resuscitation-promoting factor rpfb"/>
    <property type="match status" value="1"/>
</dbReference>
<evidence type="ECO:0000313" key="4">
    <source>
        <dbReference type="Proteomes" id="UP000177328"/>
    </source>
</evidence>
<evidence type="ECO:0000259" key="2">
    <source>
        <dbReference type="PROSITE" id="PS51109"/>
    </source>
</evidence>
<dbReference type="InterPro" id="IPR036908">
    <property type="entry name" value="RlpA-like_sf"/>
</dbReference>